<dbReference type="PANTHER" id="PTHR30450">
    <property type="entry name" value="ABC TRANSPORTER PERMEASE"/>
    <property type="match status" value="1"/>
</dbReference>
<dbReference type="InterPro" id="IPR051322">
    <property type="entry name" value="AA_ABC_Transporter_Permease"/>
</dbReference>
<comment type="caution">
    <text evidence="9">The sequence shown here is derived from an EMBL/GenBank/DDBJ whole genome shotgun (WGS) entry which is preliminary data.</text>
</comment>
<evidence type="ECO:0000313" key="10">
    <source>
        <dbReference type="Proteomes" id="UP001519271"/>
    </source>
</evidence>
<reference evidence="9 10" key="1">
    <citation type="submission" date="2021-03" db="EMBL/GenBank/DDBJ databases">
        <title>Genomic Encyclopedia of Type Strains, Phase IV (KMG-IV): sequencing the most valuable type-strain genomes for metagenomic binning, comparative biology and taxonomic classification.</title>
        <authorList>
            <person name="Goeker M."/>
        </authorList>
    </citation>
    <scope>NUCLEOTIDE SEQUENCE [LARGE SCALE GENOMIC DNA]</scope>
    <source>
        <strain evidence="9 10">DSM 6139</strain>
    </source>
</reference>
<evidence type="ECO:0000256" key="5">
    <source>
        <dbReference type="ARBA" id="ARBA00022989"/>
    </source>
</evidence>
<dbReference type="PANTHER" id="PTHR30450:SF1">
    <property type="entry name" value="D-METHIONINE TRANSPORT SYSTEM PERMEASE PROTEIN METI-RELATED"/>
    <property type="match status" value="1"/>
</dbReference>
<feature type="transmembrane region" description="Helical" evidence="7">
    <location>
        <begin position="49"/>
        <end position="73"/>
    </location>
</feature>
<evidence type="ECO:0000256" key="4">
    <source>
        <dbReference type="ARBA" id="ARBA00022692"/>
    </source>
</evidence>
<feature type="transmembrane region" description="Helical" evidence="7">
    <location>
        <begin position="14"/>
        <end position="37"/>
    </location>
</feature>
<dbReference type="SUPFAM" id="SSF161098">
    <property type="entry name" value="MetI-like"/>
    <property type="match status" value="1"/>
</dbReference>
<comment type="similarity">
    <text evidence="7">Belongs to the binding-protein-dependent transport system permease family.</text>
</comment>
<keyword evidence="5 7" id="KW-1133">Transmembrane helix</keyword>
<evidence type="ECO:0000256" key="2">
    <source>
        <dbReference type="ARBA" id="ARBA00022448"/>
    </source>
</evidence>
<dbReference type="Pfam" id="PF00528">
    <property type="entry name" value="BPD_transp_1"/>
    <property type="match status" value="1"/>
</dbReference>
<evidence type="ECO:0000313" key="9">
    <source>
        <dbReference type="EMBL" id="MBP1920343.1"/>
    </source>
</evidence>
<evidence type="ECO:0000256" key="6">
    <source>
        <dbReference type="ARBA" id="ARBA00023136"/>
    </source>
</evidence>
<comment type="subcellular location">
    <subcellularLocation>
        <location evidence="1 7">Cell membrane</location>
        <topology evidence="1 7">Multi-pass membrane protein</topology>
    </subcellularLocation>
</comment>
<sequence length="213" mass="23399">MSFDLIFKAFQESIYMILVASALSVSFGFLLAVVLVYTNPKGLKPNPAVYKVLDFVINMFRSFPFLILMIMLFPLARLLVGKTIGTTAAIVPLFIGAIPFAARVIENAFYSVDYGIIEAAKSLGANNRQIILKVMLPEAMPNIVAGITNTVISIVGYSAMAGSIGGGGLGDIAIRYGYHRYQMDVLYVTVIILFLLVQLFQTIGNIIYRRLVR</sequence>
<proteinExistence type="inferred from homology"/>
<keyword evidence="4 7" id="KW-0812">Transmembrane</keyword>
<dbReference type="RefSeq" id="WP_209460518.1">
    <property type="nucleotide sequence ID" value="NZ_JAGGKC010000028.1"/>
</dbReference>
<evidence type="ECO:0000256" key="1">
    <source>
        <dbReference type="ARBA" id="ARBA00004651"/>
    </source>
</evidence>
<gene>
    <name evidence="9" type="ORF">J2Z34_002854</name>
</gene>
<evidence type="ECO:0000259" key="8">
    <source>
        <dbReference type="PROSITE" id="PS50928"/>
    </source>
</evidence>
<keyword evidence="3" id="KW-1003">Cell membrane</keyword>
<keyword evidence="10" id="KW-1185">Reference proteome</keyword>
<protein>
    <submittedName>
        <fullName evidence="9">D-methionine transport system permease protein</fullName>
    </submittedName>
</protein>
<dbReference type="EMBL" id="JAGGKC010000028">
    <property type="protein sequence ID" value="MBP1920343.1"/>
    <property type="molecule type" value="Genomic_DNA"/>
</dbReference>
<dbReference type="InterPro" id="IPR000515">
    <property type="entry name" value="MetI-like"/>
</dbReference>
<feature type="transmembrane region" description="Helical" evidence="7">
    <location>
        <begin position="143"/>
        <end position="165"/>
    </location>
</feature>
<feature type="transmembrane region" description="Helical" evidence="7">
    <location>
        <begin position="185"/>
        <end position="208"/>
    </location>
</feature>
<dbReference type="PROSITE" id="PS50928">
    <property type="entry name" value="ABC_TM1"/>
    <property type="match status" value="1"/>
</dbReference>
<evidence type="ECO:0000256" key="7">
    <source>
        <dbReference type="RuleBase" id="RU363032"/>
    </source>
</evidence>
<name>A0ABS4G702_9CLOT</name>
<dbReference type="InterPro" id="IPR035906">
    <property type="entry name" value="MetI-like_sf"/>
</dbReference>
<dbReference type="Gene3D" id="1.10.3720.10">
    <property type="entry name" value="MetI-like"/>
    <property type="match status" value="1"/>
</dbReference>
<organism evidence="9 10">
    <name type="scientific">Youngiibacter multivorans</name>
    <dbReference type="NCBI Taxonomy" id="937251"/>
    <lineage>
        <taxon>Bacteria</taxon>
        <taxon>Bacillati</taxon>
        <taxon>Bacillota</taxon>
        <taxon>Clostridia</taxon>
        <taxon>Eubacteriales</taxon>
        <taxon>Clostridiaceae</taxon>
        <taxon>Youngiibacter</taxon>
    </lineage>
</organism>
<dbReference type="CDD" id="cd06261">
    <property type="entry name" value="TM_PBP2"/>
    <property type="match status" value="1"/>
</dbReference>
<evidence type="ECO:0000256" key="3">
    <source>
        <dbReference type="ARBA" id="ARBA00022475"/>
    </source>
</evidence>
<dbReference type="Proteomes" id="UP001519271">
    <property type="component" value="Unassembled WGS sequence"/>
</dbReference>
<accession>A0ABS4G702</accession>
<feature type="transmembrane region" description="Helical" evidence="7">
    <location>
        <begin position="79"/>
        <end position="102"/>
    </location>
</feature>
<keyword evidence="2 7" id="KW-0813">Transport</keyword>
<keyword evidence="6 7" id="KW-0472">Membrane</keyword>
<feature type="domain" description="ABC transmembrane type-1" evidence="8">
    <location>
        <begin position="10"/>
        <end position="204"/>
    </location>
</feature>